<protein>
    <submittedName>
        <fullName evidence="2">Uncharacterized protein</fullName>
    </submittedName>
</protein>
<accession>A0AAJ1U8I1</accession>
<evidence type="ECO:0000256" key="1">
    <source>
        <dbReference type="SAM" id="Phobius"/>
    </source>
</evidence>
<gene>
    <name evidence="2" type="ORF">NOI20_11465</name>
</gene>
<dbReference type="RefSeq" id="WP_317626344.1">
    <property type="nucleotide sequence ID" value="NZ_JANFFA010000003.1"/>
</dbReference>
<reference evidence="2" key="2">
    <citation type="submission" date="2023-04" db="EMBL/GenBank/DDBJ databases">
        <title>'Rhodoalgimonas zhirmunskyi' gen. nov., isolated from a red alga.</title>
        <authorList>
            <person name="Nedashkovskaya O.I."/>
            <person name="Otstavnykh N.Y."/>
            <person name="Bystritskaya E.P."/>
            <person name="Balabanova L.A."/>
            <person name="Isaeva M.P."/>
        </authorList>
    </citation>
    <scope>NUCLEOTIDE SEQUENCE</scope>
    <source>
        <strain evidence="2">10Alg 79</strain>
    </source>
</reference>
<keyword evidence="1" id="KW-1133">Transmembrane helix</keyword>
<dbReference type="AlphaFoldDB" id="A0AAJ1U8I1"/>
<dbReference type="Proteomes" id="UP001227162">
    <property type="component" value="Unassembled WGS sequence"/>
</dbReference>
<reference evidence="2" key="1">
    <citation type="submission" date="2022-07" db="EMBL/GenBank/DDBJ databases">
        <authorList>
            <person name="Otstavnykh N."/>
            <person name="Isaeva M."/>
            <person name="Bystritskaya E."/>
        </authorList>
    </citation>
    <scope>NUCLEOTIDE SEQUENCE</scope>
    <source>
        <strain evidence="2">10Alg 79</strain>
    </source>
</reference>
<proteinExistence type="predicted"/>
<organism evidence="2 3">
    <name type="scientific">Rhodalgimonas zhirmunskyi</name>
    <dbReference type="NCBI Taxonomy" id="2964767"/>
    <lineage>
        <taxon>Bacteria</taxon>
        <taxon>Pseudomonadati</taxon>
        <taxon>Pseudomonadota</taxon>
        <taxon>Alphaproteobacteria</taxon>
        <taxon>Rhodobacterales</taxon>
        <taxon>Roseobacteraceae</taxon>
        <taxon>Rhodalgimonas</taxon>
    </lineage>
</organism>
<sequence length="130" mass="13895">MPLEILGPMVLLGIVGIGVLLHLMGLSAPHHFACPDDARAAWDNAFPQHPARRATLCADNTAALIDTDAGPGLVWPMGADVAARLLAGAQIEAHGETLSIRLPDFTAPRIRLPLPQEDRATWRDILETPA</sequence>
<dbReference type="EMBL" id="JANFFA010000003">
    <property type="protein sequence ID" value="MDQ2094730.1"/>
    <property type="molecule type" value="Genomic_DNA"/>
</dbReference>
<keyword evidence="1" id="KW-0812">Transmembrane</keyword>
<comment type="caution">
    <text evidence="2">The sequence shown here is derived from an EMBL/GenBank/DDBJ whole genome shotgun (WGS) entry which is preliminary data.</text>
</comment>
<keyword evidence="1" id="KW-0472">Membrane</keyword>
<keyword evidence="3" id="KW-1185">Reference proteome</keyword>
<feature type="transmembrane region" description="Helical" evidence="1">
    <location>
        <begin position="6"/>
        <end position="23"/>
    </location>
</feature>
<evidence type="ECO:0000313" key="3">
    <source>
        <dbReference type="Proteomes" id="UP001227162"/>
    </source>
</evidence>
<evidence type="ECO:0000313" key="2">
    <source>
        <dbReference type="EMBL" id="MDQ2094730.1"/>
    </source>
</evidence>
<name>A0AAJ1U8I1_9RHOB</name>